<reference evidence="2 3" key="2">
    <citation type="journal article" date="2011" name="ISME J.">
        <title>RNA-seq reveals cooperative metabolic interactions between two termite-gut spirochete species in co-culture.</title>
        <authorList>
            <person name="Rosenthal A.Z."/>
            <person name="Matson E.G."/>
            <person name="Eldar A."/>
            <person name="Leadbetter J.R."/>
        </authorList>
    </citation>
    <scope>NUCLEOTIDE SEQUENCE [LARGE SCALE GENOMIC DNA]</scope>
    <source>
        <strain evidence="3">ATCC BAA-888 / DSM 13862 / ZAS-9</strain>
    </source>
</reference>
<dbReference type="HOGENOM" id="CLU_168268_1_0_12"/>
<dbReference type="Pfam" id="PF13657">
    <property type="entry name" value="Couple_hipA"/>
    <property type="match status" value="1"/>
</dbReference>
<dbReference type="EMBL" id="CP001841">
    <property type="protein sequence ID" value="AEF82169.1"/>
    <property type="molecule type" value="Genomic_DNA"/>
</dbReference>
<sequence>MSLRRGTVYYQNLKAGLIEEEEDQYRFQYLPEYLADPHARAVSLTLPLREELFTSERLFSFFDGLIPEGWLLETAEKNWKLDPRDRMGLLLACCRDTIGAVTVERAENE</sequence>
<gene>
    <name evidence="2" type="ordered locus">TREAZ_3171</name>
</gene>
<proteinExistence type="predicted"/>
<reference evidence="3" key="1">
    <citation type="submission" date="2009-12" db="EMBL/GenBank/DDBJ databases">
        <title>Complete sequence of Treponema azotonutricium strain ZAS-9.</title>
        <authorList>
            <person name="Tetu S.G."/>
            <person name="Matson E."/>
            <person name="Ren Q."/>
            <person name="Seshadri R."/>
            <person name="Elbourne L."/>
            <person name="Hassan K.A."/>
            <person name="Durkin A."/>
            <person name="Radune D."/>
            <person name="Mohamoud Y."/>
            <person name="Shay R."/>
            <person name="Jin S."/>
            <person name="Zhang X."/>
            <person name="Lucey K."/>
            <person name="Ballor N.R."/>
            <person name="Ottesen E."/>
            <person name="Rosenthal R."/>
            <person name="Allen A."/>
            <person name="Leadbetter J.R."/>
            <person name="Paulsen I.T."/>
        </authorList>
    </citation>
    <scope>NUCLEOTIDE SEQUENCE [LARGE SCALE GENOMIC DNA]</scope>
    <source>
        <strain evidence="3">ATCC BAA-888 / DSM 13862 / ZAS-9</strain>
    </source>
</reference>
<accession>F5Y9U8</accession>
<protein>
    <submittedName>
        <fullName evidence="2">HipA N-terminal domain protein</fullName>
    </submittedName>
</protein>
<dbReference type="InterPro" id="IPR017508">
    <property type="entry name" value="HipA_N1"/>
</dbReference>
<dbReference type="eggNOG" id="COG3550">
    <property type="taxonomic scope" value="Bacteria"/>
</dbReference>
<dbReference type="AlphaFoldDB" id="F5Y9U8"/>
<organism evidence="2 3">
    <name type="scientific">Leadbettera azotonutricia (strain ATCC BAA-888 / DSM 13862 / ZAS-9)</name>
    <name type="common">Treponema azotonutricium</name>
    <dbReference type="NCBI Taxonomy" id="545695"/>
    <lineage>
        <taxon>Bacteria</taxon>
        <taxon>Pseudomonadati</taxon>
        <taxon>Spirochaetota</taxon>
        <taxon>Spirochaetia</taxon>
        <taxon>Spirochaetales</taxon>
        <taxon>Breznakiellaceae</taxon>
        <taxon>Leadbettera</taxon>
    </lineage>
</organism>
<dbReference type="Proteomes" id="UP000009222">
    <property type="component" value="Chromosome"/>
</dbReference>
<feature type="domain" description="HipA N-terminal subdomain 1" evidence="1">
    <location>
        <begin position="8"/>
        <end position="103"/>
    </location>
</feature>
<dbReference type="InParanoid" id="F5Y9U8"/>
<keyword evidence="3" id="KW-1185">Reference proteome</keyword>
<dbReference type="NCBIfam" id="TIGR03071">
    <property type="entry name" value="couple_hipA"/>
    <property type="match status" value="1"/>
</dbReference>
<dbReference type="KEGG" id="taz:TREAZ_3171"/>
<dbReference type="STRING" id="545695.TREAZ_3171"/>
<dbReference type="RefSeq" id="WP_015712388.1">
    <property type="nucleotide sequence ID" value="NC_015577.1"/>
</dbReference>
<evidence type="ECO:0000313" key="2">
    <source>
        <dbReference type="EMBL" id="AEF82169.1"/>
    </source>
</evidence>
<name>F5Y9U8_LEAAZ</name>
<evidence type="ECO:0000313" key="3">
    <source>
        <dbReference type="Proteomes" id="UP000009222"/>
    </source>
</evidence>
<evidence type="ECO:0000259" key="1">
    <source>
        <dbReference type="Pfam" id="PF13657"/>
    </source>
</evidence>